<protein>
    <submittedName>
        <fullName evidence="1">Uncharacterized protein</fullName>
    </submittedName>
</protein>
<reference evidence="1" key="1">
    <citation type="submission" date="2018-05" db="EMBL/GenBank/DDBJ databases">
        <authorList>
            <person name="Lanie J.A."/>
            <person name="Ng W.-L."/>
            <person name="Kazmierczak K.M."/>
            <person name="Andrzejewski T.M."/>
            <person name="Davidsen T.M."/>
            <person name="Wayne K.J."/>
            <person name="Tettelin H."/>
            <person name="Glass J.I."/>
            <person name="Rusch D."/>
            <person name="Podicherti R."/>
            <person name="Tsui H.-C.T."/>
            <person name="Winkler M.E."/>
        </authorList>
    </citation>
    <scope>NUCLEOTIDE SEQUENCE</scope>
</reference>
<name>A0A382LE77_9ZZZZ</name>
<evidence type="ECO:0000313" key="1">
    <source>
        <dbReference type="EMBL" id="SVC34950.1"/>
    </source>
</evidence>
<dbReference type="AlphaFoldDB" id="A0A382LE77"/>
<accession>A0A382LE77</accession>
<gene>
    <name evidence="1" type="ORF">METZ01_LOCUS287804</name>
</gene>
<feature type="non-terminal residue" evidence="1">
    <location>
        <position position="32"/>
    </location>
</feature>
<feature type="non-terminal residue" evidence="1">
    <location>
        <position position="1"/>
    </location>
</feature>
<organism evidence="1">
    <name type="scientific">marine metagenome</name>
    <dbReference type="NCBI Taxonomy" id="408172"/>
    <lineage>
        <taxon>unclassified sequences</taxon>
        <taxon>metagenomes</taxon>
        <taxon>ecological metagenomes</taxon>
    </lineage>
</organism>
<dbReference type="EMBL" id="UINC01086465">
    <property type="protein sequence ID" value="SVC34950.1"/>
    <property type="molecule type" value="Genomic_DNA"/>
</dbReference>
<proteinExistence type="predicted"/>
<sequence>VLAQDLVGGKLNVYNWADYIGPTTLKNFTHEF</sequence>